<name>A0AAX3M694_9BACL</name>
<dbReference type="Pfam" id="PF13421">
    <property type="entry name" value="Band_7_1"/>
    <property type="match status" value="1"/>
</dbReference>
<dbReference type="AlphaFoldDB" id="A0AAX3M694"/>
<feature type="domain" description="SPFH" evidence="2">
    <location>
        <begin position="15"/>
        <end position="217"/>
    </location>
</feature>
<dbReference type="CDD" id="cd03408">
    <property type="entry name" value="SPFH_like_u1"/>
    <property type="match status" value="1"/>
</dbReference>
<dbReference type="KEGG" id="pka:PQ456_05860"/>
<dbReference type="Pfam" id="PF12773">
    <property type="entry name" value="DZR"/>
    <property type="match status" value="2"/>
</dbReference>
<dbReference type="PANTHER" id="PTHR37826">
    <property type="entry name" value="FLOTILLIN BAND_7_5 DOMAIN PROTEIN"/>
    <property type="match status" value="1"/>
</dbReference>
<feature type="domain" description="DZANK-type" evidence="1">
    <location>
        <begin position="366"/>
        <end position="409"/>
    </location>
</feature>
<sequence>MALVEVIKYDGTPDVYAWKHPNEELGTWTQLIVNESQEAILYKGGKAFDTFGPGRHTLSTLNIPLLNNIVNIPFGGHSPFAAEIWYVNRISNLDMKWGTTAPIQLQDPKYKIIIPVRAFGQMGIRIEDSRKFLVKLVGTLSQFDQADISRYFRGLLLMNINESISSYLVHKQISILEINAYISEISNHVKEKMMPVFAEFGIEIVNLYMDSVNTPDDDPSVKRLQEALARKAEMDIVGYTYQQERSFDTLEGAAKNEGSTQAGVMGAGLGMGMGFGLGGAFGQGMAGLGRVMDITGGSGNVQFNSSTSSNSAATQTCDKCSQPLTPGSKFCAHCGDKYHSCEHCGADNPENATECKSCGKAFAKPCRSCGTALKAGVKFCPECGASAVMTCSSCGHAVQPGQKFCPECGQRVTPEGEQ</sequence>
<organism evidence="3 4">
    <name type="scientific">Paenibacillus kyungheensis</name>
    <dbReference type="NCBI Taxonomy" id="1452732"/>
    <lineage>
        <taxon>Bacteria</taxon>
        <taxon>Bacillati</taxon>
        <taxon>Bacillota</taxon>
        <taxon>Bacilli</taxon>
        <taxon>Bacillales</taxon>
        <taxon>Paenibacillaceae</taxon>
        <taxon>Paenibacillus</taxon>
    </lineage>
</organism>
<proteinExistence type="predicted"/>
<evidence type="ECO:0000259" key="1">
    <source>
        <dbReference type="Pfam" id="PF12773"/>
    </source>
</evidence>
<dbReference type="InterPro" id="IPR025874">
    <property type="entry name" value="DZR"/>
</dbReference>
<dbReference type="InterPro" id="IPR033880">
    <property type="entry name" value="SPFH_YdjI"/>
</dbReference>
<protein>
    <submittedName>
        <fullName evidence="3">SPFH domain-containing protein</fullName>
    </submittedName>
</protein>
<dbReference type="EMBL" id="CP117416">
    <property type="protein sequence ID" value="WCT57044.1"/>
    <property type="molecule type" value="Genomic_DNA"/>
</dbReference>
<accession>A0AAX3M694</accession>
<gene>
    <name evidence="3" type="ORF">PQ456_05860</name>
</gene>
<dbReference type="Proteomes" id="UP001220509">
    <property type="component" value="Chromosome"/>
</dbReference>
<evidence type="ECO:0000259" key="2">
    <source>
        <dbReference type="Pfam" id="PF13421"/>
    </source>
</evidence>
<evidence type="ECO:0000313" key="4">
    <source>
        <dbReference type="Proteomes" id="UP001220509"/>
    </source>
</evidence>
<dbReference type="RefSeq" id="WP_273615298.1">
    <property type="nucleotide sequence ID" value="NZ_CP117416.1"/>
</dbReference>
<evidence type="ECO:0000313" key="3">
    <source>
        <dbReference type="EMBL" id="WCT57044.1"/>
    </source>
</evidence>
<keyword evidence="4" id="KW-1185">Reference proteome</keyword>
<feature type="domain" description="DZANK-type" evidence="1">
    <location>
        <begin position="317"/>
        <end position="359"/>
    </location>
</feature>
<dbReference type="PANTHER" id="PTHR37826:SF2">
    <property type="entry name" value="ZINC-RIBBON DOMAIN-CONTAINING PROTEIN"/>
    <property type="match status" value="1"/>
</dbReference>
<reference evidence="3 4" key="1">
    <citation type="submission" date="2023-02" db="EMBL/GenBank/DDBJ databases">
        <title>Genome sequence of Paenibacillus kyungheensis KACC 18744.</title>
        <authorList>
            <person name="Kim S."/>
            <person name="Heo J."/>
            <person name="Kwon S.-W."/>
        </authorList>
    </citation>
    <scope>NUCLEOTIDE SEQUENCE [LARGE SCALE GENOMIC DNA]</scope>
    <source>
        <strain evidence="3 4">KACC 18744</strain>
    </source>
</reference>
<dbReference type="InterPro" id="IPR036013">
    <property type="entry name" value="Band_7/SPFH_dom_sf"/>
</dbReference>
<dbReference type="SUPFAM" id="SSF117892">
    <property type="entry name" value="Band 7/SPFH domain"/>
    <property type="match status" value="1"/>
</dbReference>